<dbReference type="GO" id="GO:0045892">
    <property type="term" value="P:negative regulation of DNA-templated transcription"/>
    <property type="evidence" value="ECO:0007669"/>
    <property type="project" value="TreeGrafter"/>
</dbReference>
<keyword evidence="9" id="KW-0805">Transcription regulation</keyword>
<keyword evidence="7 12" id="KW-0479">Metal-binding</keyword>
<evidence type="ECO:0000256" key="6">
    <source>
        <dbReference type="ARBA" id="ARBA00022491"/>
    </source>
</evidence>
<comment type="cofactor">
    <cofactor evidence="12">
        <name>Zn(2+)</name>
        <dbReference type="ChEBI" id="CHEBI:29105"/>
    </cofactor>
    <text evidence="12">Binds 1 zinc ion per subunit.</text>
</comment>
<evidence type="ECO:0000256" key="11">
    <source>
        <dbReference type="ARBA" id="ARBA00023163"/>
    </source>
</evidence>
<evidence type="ECO:0000256" key="9">
    <source>
        <dbReference type="ARBA" id="ARBA00023015"/>
    </source>
</evidence>
<evidence type="ECO:0000256" key="12">
    <source>
        <dbReference type="PIRSR" id="PIRSR602481-1"/>
    </source>
</evidence>
<keyword evidence="5" id="KW-0963">Cytoplasm</keyword>
<evidence type="ECO:0000256" key="14">
    <source>
        <dbReference type="SAM" id="MobiDB-lite"/>
    </source>
</evidence>
<protein>
    <recommendedName>
        <fullName evidence="4">Ferric uptake regulation protein</fullName>
    </recommendedName>
</protein>
<evidence type="ECO:0000313" key="16">
    <source>
        <dbReference type="Proteomes" id="UP000503640"/>
    </source>
</evidence>
<dbReference type="InterPro" id="IPR002481">
    <property type="entry name" value="FUR"/>
</dbReference>
<evidence type="ECO:0000256" key="13">
    <source>
        <dbReference type="PIRSR" id="PIRSR602481-2"/>
    </source>
</evidence>
<feature type="binding site" evidence="12">
    <location>
        <position position="157"/>
    </location>
    <ligand>
        <name>Zn(2+)</name>
        <dbReference type="ChEBI" id="CHEBI:29105"/>
    </ligand>
</feature>
<comment type="subunit">
    <text evidence="3">Homodimer.</text>
</comment>
<dbReference type="GO" id="GO:1900376">
    <property type="term" value="P:regulation of secondary metabolite biosynthetic process"/>
    <property type="evidence" value="ECO:0007669"/>
    <property type="project" value="TreeGrafter"/>
</dbReference>
<evidence type="ECO:0000256" key="5">
    <source>
        <dbReference type="ARBA" id="ARBA00022490"/>
    </source>
</evidence>
<keyword evidence="13" id="KW-0408">Iron</keyword>
<accession>A0A7I9VLF3</accession>
<feature type="binding site" evidence="12">
    <location>
        <position position="117"/>
    </location>
    <ligand>
        <name>Zn(2+)</name>
        <dbReference type="ChEBI" id="CHEBI:29105"/>
    </ligand>
</feature>
<dbReference type="EMBL" id="BJTG01000004">
    <property type="protein sequence ID" value="GEJ57246.1"/>
    <property type="molecule type" value="Genomic_DNA"/>
</dbReference>
<dbReference type="InterPro" id="IPR036390">
    <property type="entry name" value="WH_DNA-bd_sf"/>
</dbReference>
<comment type="cofactor">
    <cofactor evidence="13">
        <name>Mn(2+)</name>
        <dbReference type="ChEBI" id="CHEBI:29035"/>
    </cofactor>
    <cofactor evidence="13">
        <name>Fe(2+)</name>
        <dbReference type="ChEBI" id="CHEBI:29033"/>
    </cofactor>
    <text evidence="13">Binds 1 Mn(2+) or Fe(2+) ion per subunit.</text>
</comment>
<keyword evidence="8 12" id="KW-0862">Zinc</keyword>
<keyword evidence="6" id="KW-0678">Repressor</keyword>
<dbReference type="CDD" id="cd07153">
    <property type="entry name" value="Fur_like"/>
    <property type="match status" value="1"/>
</dbReference>
<evidence type="ECO:0000256" key="7">
    <source>
        <dbReference type="ARBA" id="ARBA00022723"/>
    </source>
</evidence>
<dbReference type="Proteomes" id="UP000503640">
    <property type="component" value="Unassembled WGS sequence"/>
</dbReference>
<dbReference type="GO" id="GO:0003700">
    <property type="term" value="F:DNA-binding transcription factor activity"/>
    <property type="evidence" value="ECO:0007669"/>
    <property type="project" value="InterPro"/>
</dbReference>
<feature type="binding site" evidence="12">
    <location>
        <position position="120"/>
    </location>
    <ligand>
        <name>Zn(2+)</name>
        <dbReference type="ChEBI" id="CHEBI:29105"/>
    </ligand>
</feature>
<evidence type="ECO:0000256" key="10">
    <source>
        <dbReference type="ARBA" id="ARBA00023125"/>
    </source>
</evidence>
<name>A0A7I9VLF3_9BACT</name>
<feature type="binding site" evidence="13">
    <location>
        <position position="108"/>
    </location>
    <ligand>
        <name>Fe cation</name>
        <dbReference type="ChEBI" id="CHEBI:24875"/>
    </ligand>
</feature>
<dbReference type="GO" id="GO:0000976">
    <property type="term" value="F:transcription cis-regulatory region binding"/>
    <property type="evidence" value="ECO:0007669"/>
    <property type="project" value="TreeGrafter"/>
</dbReference>
<dbReference type="InterPro" id="IPR036388">
    <property type="entry name" value="WH-like_DNA-bd_sf"/>
</dbReference>
<comment type="subcellular location">
    <subcellularLocation>
        <location evidence="1">Cytoplasm</location>
    </subcellularLocation>
</comment>
<keyword evidence="16" id="KW-1185">Reference proteome</keyword>
<keyword evidence="11" id="KW-0804">Transcription</keyword>
<dbReference type="PANTHER" id="PTHR33202">
    <property type="entry name" value="ZINC UPTAKE REGULATION PROTEIN"/>
    <property type="match status" value="1"/>
</dbReference>
<gene>
    <name evidence="15" type="primary">fur_2</name>
    <name evidence="15" type="ORF">AMYX_19870</name>
</gene>
<evidence type="ECO:0000256" key="3">
    <source>
        <dbReference type="ARBA" id="ARBA00011738"/>
    </source>
</evidence>
<comment type="caution">
    <text evidence="15">The sequence shown here is derived from an EMBL/GenBank/DDBJ whole genome shotgun (WGS) entry which is preliminary data.</text>
</comment>
<sequence>MRAAPETSALPRRPDERPRRDPLAALGAFLQQKGLKHSRQRQAIAQIFFDMGGHVPVDALVARVREQDPRVSVATVYRTMKLLAECGLAVPRRFGEGQTRYEPADHHHGDAHDHLICTACGAIVEFESERITALQRRLARRHGFEVERRRVELYGRCAGCRGAAAKEPA</sequence>
<dbReference type="GO" id="GO:0008270">
    <property type="term" value="F:zinc ion binding"/>
    <property type="evidence" value="ECO:0007669"/>
    <property type="project" value="TreeGrafter"/>
</dbReference>
<dbReference type="SUPFAM" id="SSF46785">
    <property type="entry name" value="Winged helix' DNA-binding domain"/>
    <property type="match status" value="1"/>
</dbReference>
<keyword evidence="10" id="KW-0238">DNA-binding</keyword>
<comment type="similarity">
    <text evidence="2">Belongs to the Fur family.</text>
</comment>
<dbReference type="PANTHER" id="PTHR33202:SF2">
    <property type="entry name" value="FERRIC UPTAKE REGULATION PROTEIN"/>
    <property type="match status" value="1"/>
</dbReference>
<feature type="binding site" evidence="12">
    <location>
        <position position="160"/>
    </location>
    <ligand>
        <name>Zn(2+)</name>
        <dbReference type="ChEBI" id="CHEBI:29105"/>
    </ligand>
</feature>
<dbReference type="RefSeq" id="WP_176064716.1">
    <property type="nucleotide sequence ID" value="NZ_BJTG01000004.1"/>
</dbReference>
<dbReference type="Gene3D" id="1.10.10.10">
    <property type="entry name" value="Winged helix-like DNA-binding domain superfamily/Winged helix DNA-binding domain"/>
    <property type="match status" value="1"/>
</dbReference>
<dbReference type="Pfam" id="PF01475">
    <property type="entry name" value="FUR"/>
    <property type="match status" value="1"/>
</dbReference>
<dbReference type="InterPro" id="IPR043135">
    <property type="entry name" value="Fur_C"/>
</dbReference>
<evidence type="ECO:0000256" key="8">
    <source>
        <dbReference type="ARBA" id="ARBA00022833"/>
    </source>
</evidence>
<evidence type="ECO:0000256" key="1">
    <source>
        <dbReference type="ARBA" id="ARBA00004496"/>
    </source>
</evidence>
<evidence type="ECO:0000313" key="15">
    <source>
        <dbReference type="EMBL" id="GEJ57246.1"/>
    </source>
</evidence>
<evidence type="ECO:0000256" key="2">
    <source>
        <dbReference type="ARBA" id="ARBA00007957"/>
    </source>
</evidence>
<dbReference type="Gene3D" id="3.30.1490.190">
    <property type="match status" value="1"/>
</dbReference>
<reference evidence="16" key="1">
    <citation type="journal article" date="2020" name="Appl. Environ. Microbiol.">
        <title>Diazotrophic Anaeromyxobacter Isolates from Soils.</title>
        <authorList>
            <person name="Masuda Y."/>
            <person name="Yamanaka H."/>
            <person name="Xu Z.X."/>
            <person name="Shiratori Y."/>
            <person name="Aono T."/>
            <person name="Amachi S."/>
            <person name="Senoo K."/>
            <person name="Itoh H."/>
        </authorList>
    </citation>
    <scope>NUCLEOTIDE SEQUENCE [LARGE SCALE GENOMIC DNA]</scope>
    <source>
        <strain evidence="16">R267</strain>
    </source>
</reference>
<evidence type="ECO:0000256" key="4">
    <source>
        <dbReference type="ARBA" id="ARBA00020910"/>
    </source>
</evidence>
<dbReference type="AlphaFoldDB" id="A0A7I9VLF3"/>
<organism evidence="15 16">
    <name type="scientific">Anaeromyxobacter diazotrophicus</name>
    <dbReference type="NCBI Taxonomy" id="2590199"/>
    <lineage>
        <taxon>Bacteria</taxon>
        <taxon>Pseudomonadati</taxon>
        <taxon>Myxococcota</taxon>
        <taxon>Myxococcia</taxon>
        <taxon>Myxococcales</taxon>
        <taxon>Cystobacterineae</taxon>
        <taxon>Anaeromyxobacteraceae</taxon>
        <taxon>Anaeromyxobacter</taxon>
    </lineage>
</organism>
<proteinExistence type="inferred from homology"/>
<dbReference type="GO" id="GO:0005829">
    <property type="term" value="C:cytosol"/>
    <property type="evidence" value="ECO:0007669"/>
    <property type="project" value="TreeGrafter"/>
</dbReference>
<feature type="region of interest" description="Disordered" evidence="14">
    <location>
        <begin position="1"/>
        <end position="20"/>
    </location>
</feature>
<feature type="binding site" evidence="13">
    <location>
        <position position="113"/>
    </location>
    <ligand>
        <name>Fe cation</name>
        <dbReference type="ChEBI" id="CHEBI:24875"/>
    </ligand>
</feature>